<dbReference type="Proteomes" id="UP000887579">
    <property type="component" value="Unplaced"/>
</dbReference>
<protein>
    <submittedName>
        <fullName evidence="2">Uncharacterized protein</fullName>
    </submittedName>
</protein>
<sequence length="391" mass="44498">MDLSTKVIVCPFSIECKFKKADLIALKDSENRFLNGKCFYSFNIHGLQYYVRIFPKGDKERDKTWIGLYVNGSNERKIMSKATIIVESADISRRLDYVYEKYKGYGCKCCKAADFFKPESKFFVNGEVTIKVEGTFEAERPLVMKNSSPISMEWKICKEVLQAENGMQNDFLHSKRKIVAAFSDVKYYLSICVNEVKDGKPPTTRIYLHIEMGHEKKVEAVVDFSIDSGNFSVATQYTFEKSKGYGIALCSTNNFFDSSKGYIVDEFLTINLNGILMIETNGNTDIISKKRNKNFKIVIGDKELNDLVENDLIKKISPSNVVQLIHFSKVLTAAKLQKSSIKFLLKCSKKHTPVLGLESLGKDFLATRFLETFRPADTDDVIYFGDSDEED</sequence>
<name>A0AC34FQ34_9BILA</name>
<proteinExistence type="predicted"/>
<organism evidence="1 2">
    <name type="scientific">Panagrolaimus sp. ES5</name>
    <dbReference type="NCBI Taxonomy" id="591445"/>
    <lineage>
        <taxon>Eukaryota</taxon>
        <taxon>Metazoa</taxon>
        <taxon>Ecdysozoa</taxon>
        <taxon>Nematoda</taxon>
        <taxon>Chromadorea</taxon>
        <taxon>Rhabditida</taxon>
        <taxon>Tylenchina</taxon>
        <taxon>Panagrolaimomorpha</taxon>
        <taxon>Panagrolaimoidea</taxon>
        <taxon>Panagrolaimidae</taxon>
        <taxon>Panagrolaimus</taxon>
    </lineage>
</organism>
<dbReference type="WBParaSite" id="ES5_v2.g19557.t1">
    <property type="protein sequence ID" value="ES5_v2.g19557.t1"/>
    <property type="gene ID" value="ES5_v2.g19557"/>
</dbReference>
<evidence type="ECO:0000313" key="2">
    <source>
        <dbReference type="WBParaSite" id="ES5_v2.g19557.t1"/>
    </source>
</evidence>
<evidence type="ECO:0000313" key="1">
    <source>
        <dbReference type="Proteomes" id="UP000887579"/>
    </source>
</evidence>
<accession>A0AC34FQ34</accession>
<reference evidence="2" key="1">
    <citation type="submission" date="2022-11" db="UniProtKB">
        <authorList>
            <consortium name="WormBaseParasite"/>
        </authorList>
    </citation>
    <scope>IDENTIFICATION</scope>
</reference>